<comment type="caution">
    <text evidence="6">The sequence shown here is derived from an EMBL/GenBank/DDBJ whole genome shotgun (WGS) entry which is preliminary data.</text>
</comment>
<keyword evidence="4" id="KW-0393">Immunoglobulin domain</keyword>
<evidence type="ECO:0000313" key="6">
    <source>
        <dbReference type="EMBL" id="KPP73256.1"/>
    </source>
</evidence>
<dbReference type="Gene3D" id="2.60.40.10">
    <property type="entry name" value="Immunoglobulins"/>
    <property type="match status" value="1"/>
</dbReference>
<dbReference type="AlphaFoldDB" id="A0A0P7XDB7"/>
<dbReference type="GO" id="GO:0098609">
    <property type="term" value="P:cell-cell adhesion"/>
    <property type="evidence" value="ECO:0007669"/>
    <property type="project" value="TreeGrafter"/>
</dbReference>
<protein>
    <submittedName>
        <fullName evidence="6">Neo1 protein-like</fullName>
    </submittedName>
</protein>
<name>A0A0P7XDB7_SCLFO</name>
<dbReference type="InterPro" id="IPR007110">
    <property type="entry name" value="Ig-like_dom"/>
</dbReference>
<dbReference type="PROSITE" id="PS50835">
    <property type="entry name" value="IG_LIKE"/>
    <property type="match status" value="1"/>
</dbReference>
<dbReference type="CDD" id="cd05722">
    <property type="entry name" value="IgI_1_Neogenin_like"/>
    <property type="match status" value="1"/>
</dbReference>
<dbReference type="PANTHER" id="PTHR44170:SF14">
    <property type="entry name" value="NEOGENIN"/>
    <property type="match status" value="1"/>
</dbReference>
<dbReference type="Proteomes" id="UP000034805">
    <property type="component" value="Unassembled WGS sequence"/>
</dbReference>
<sequence>MYIRSGGAAGEESSGGAWLIVQGARSQQPRQMSFGRSALKHGGQHGSTAGNLGLVEGGGVSSHNDHLKRFVESVYEVMAQVTMGYSRGAMPAGGAFALELIMDYGGTMRPLSCPPGIFHTIRLVPLSAVITSAGEDMVSSVLSSCGVGVVLGDWYPLDLCLWRHANLEGHHLTAKGGGLGPAARTGQAQTASVPSNRDWVGAEVTDLPDLTDLPYSSRSNLGGRAASLLPHQIFKGRLGSSLWPKMRLQSEAGLRRAGQHHDDLDVMNTPILASTAPPMALLCARAPLRFRAEFPEEKMNLTPPETFRNAVSGLSVTPFTPFWFSVEPVDTVAIRGAPVQLNCSAQSDTGSPPRVEWKKDGTFLNLASDERRQLLADGSLLITSVVHSKHNKPDEGVYQCVASIESLGIIASRTARLSVAEVTVRGFRNSFPAASPWESGRFHGNCRLSSAPGLQGQVE</sequence>
<dbReference type="Pfam" id="PF13895">
    <property type="entry name" value="Ig_2"/>
    <property type="match status" value="1"/>
</dbReference>
<feature type="domain" description="Ig-like" evidence="5">
    <location>
        <begin position="321"/>
        <end position="418"/>
    </location>
</feature>
<dbReference type="InterPro" id="IPR003599">
    <property type="entry name" value="Ig_sub"/>
</dbReference>
<keyword evidence="2" id="KW-0677">Repeat</keyword>
<evidence type="ECO:0000256" key="1">
    <source>
        <dbReference type="ARBA" id="ARBA00009588"/>
    </source>
</evidence>
<dbReference type="EMBL" id="JARO02002216">
    <property type="protein sequence ID" value="KPP73256.1"/>
    <property type="molecule type" value="Genomic_DNA"/>
</dbReference>
<evidence type="ECO:0000313" key="7">
    <source>
        <dbReference type="Proteomes" id="UP000034805"/>
    </source>
</evidence>
<dbReference type="SMART" id="SM00409">
    <property type="entry name" value="IG"/>
    <property type="match status" value="1"/>
</dbReference>
<gene>
    <name evidence="6" type="ORF">Z043_107682</name>
</gene>
<organism evidence="6 7">
    <name type="scientific">Scleropages formosus</name>
    <name type="common">Asian bonytongue</name>
    <name type="synonym">Osteoglossum formosum</name>
    <dbReference type="NCBI Taxonomy" id="113540"/>
    <lineage>
        <taxon>Eukaryota</taxon>
        <taxon>Metazoa</taxon>
        <taxon>Chordata</taxon>
        <taxon>Craniata</taxon>
        <taxon>Vertebrata</taxon>
        <taxon>Euteleostomi</taxon>
        <taxon>Actinopterygii</taxon>
        <taxon>Neopterygii</taxon>
        <taxon>Teleostei</taxon>
        <taxon>Osteoglossocephala</taxon>
        <taxon>Osteoglossomorpha</taxon>
        <taxon>Osteoglossiformes</taxon>
        <taxon>Osteoglossidae</taxon>
        <taxon>Scleropages</taxon>
    </lineage>
</organism>
<evidence type="ECO:0000256" key="4">
    <source>
        <dbReference type="ARBA" id="ARBA00023319"/>
    </source>
</evidence>
<dbReference type="SUPFAM" id="SSF48726">
    <property type="entry name" value="Immunoglobulin"/>
    <property type="match status" value="1"/>
</dbReference>
<dbReference type="FunFam" id="2.60.40.10:FF:000189">
    <property type="entry name" value="Neogenin isoform 3"/>
    <property type="match status" value="1"/>
</dbReference>
<proteinExistence type="inferred from homology"/>
<accession>A0A0P7XDB7</accession>
<evidence type="ECO:0000256" key="3">
    <source>
        <dbReference type="ARBA" id="ARBA00023157"/>
    </source>
</evidence>
<evidence type="ECO:0000259" key="5">
    <source>
        <dbReference type="PROSITE" id="PS50835"/>
    </source>
</evidence>
<dbReference type="InterPro" id="IPR036179">
    <property type="entry name" value="Ig-like_dom_sf"/>
</dbReference>
<feature type="non-terminal residue" evidence="6">
    <location>
        <position position="459"/>
    </location>
</feature>
<dbReference type="PANTHER" id="PTHR44170">
    <property type="entry name" value="PROTEIN SIDEKICK"/>
    <property type="match status" value="1"/>
</dbReference>
<reference evidence="6 7" key="1">
    <citation type="submission" date="2015-08" db="EMBL/GenBank/DDBJ databases">
        <title>The genome of the Asian arowana (Scleropages formosus).</title>
        <authorList>
            <person name="Tan M.H."/>
            <person name="Gan H.M."/>
            <person name="Croft L.J."/>
            <person name="Austin C.M."/>
        </authorList>
    </citation>
    <scope>NUCLEOTIDE SEQUENCE [LARGE SCALE GENOMIC DNA]</scope>
    <source>
        <strain evidence="6">Aro1</strain>
    </source>
</reference>
<comment type="similarity">
    <text evidence="1">Belongs to the immunoglobulin superfamily. DCC family.</text>
</comment>
<keyword evidence="3" id="KW-1015">Disulfide bond</keyword>
<dbReference type="InterPro" id="IPR013783">
    <property type="entry name" value="Ig-like_fold"/>
</dbReference>
<evidence type="ECO:0000256" key="2">
    <source>
        <dbReference type="ARBA" id="ARBA00022737"/>
    </source>
</evidence>